<evidence type="ECO:0000259" key="4">
    <source>
        <dbReference type="PROSITE" id="PS50222"/>
    </source>
</evidence>
<dbReference type="Pfam" id="PF13499">
    <property type="entry name" value="EF-hand_7"/>
    <property type="match status" value="1"/>
</dbReference>
<dbReference type="CDD" id="cd00051">
    <property type="entry name" value="EFh"/>
    <property type="match status" value="3"/>
</dbReference>
<keyword evidence="2" id="KW-0677">Repeat</keyword>
<dbReference type="PANTHER" id="PTHR34524:SF6">
    <property type="entry name" value="CALCYPHOSINE LIKE"/>
    <property type="match status" value="1"/>
</dbReference>
<name>A0A7S1IRI4_9EUGL</name>
<evidence type="ECO:0000313" key="5">
    <source>
        <dbReference type="EMBL" id="CAD9020737.1"/>
    </source>
</evidence>
<dbReference type="SMART" id="SM00054">
    <property type="entry name" value="EFh"/>
    <property type="match status" value="3"/>
</dbReference>
<organism evidence="5">
    <name type="scientific">Eutreptiella gymnastica</name>
    <dbReference type="NCBI Taxonomy" id="73025"/>
    <lineage>
        <taxon>Eukaryota</taxon>
        <taxon>Discoba</taxon>
        <taxon>Euglenozoa</taxon>
        <taxon>Euglenida</taxon>
        <taxon>Spirocuta</taxon>
        <taxon>Euglenophyceae</taxon>
        <taxon>Eutreptiales</taxon>
        <taxon>Eutreptiaceae</taxon>
        <taxon>Eutreptiella</taxon>
    </lineage>
</organism>
<feature type="domain" description="EF-hand" evidence="4">
    <location>
        <begin position="291"/>
        <end position="326"/>
    </location>
</feature>
<dbReference type="EMBL" id="HBGA01085322">
    <property type="protein sequence ID" value="CAD9020737.1"/>
    <property type="molecule type" value="Transcribed_RNA"/>
</dbReference>
<dbReference type="PANTHER" id="PTHR34524">
    <property type="entry name" value="CALCYPHOSIN"/>
    <property type="match status" value="1"/>
</dbReference>
<accession>A0A7S1IRI4</accession>
<evidence type="ECO:0000256" key="3">
    <source>
        <dbReference type="ARBA" id="ARBA00022837"/>
    </source>
</evidence>
<dbReference type="Pfam" id="PF13833">
    <property type="entry name" value="EF-hand_8"/>
    <property type="match status" value="1"/>
</dbReference>
<feature type="domain" description="EF-hand" evidence="4">
    <location>
        <begin position="60"/>
        <end position="95"/>
    </location>
</feature>
<dbReference type="InterPro" id="IPR002048">
    <property type="entry name" value="EF_hand_dom"/>
</dbReference>
<dbReference type="InterPro" id="IPR011992">
    <property type="entry name" value="EF-hand-dom_pair"/>
</dbReference>
<dbReference type="AlphaFoldDB" id="A0A7S1IRI4"/>
<sequence>MLPNGMDLLCAKIRRLVFRCGGENAIRGLARAMCLDEQDSAQTLTRAEVAGVFSSLSINLDAREMDMLMKHFDINGDGQLGVAEFITALRGSMSPQRKSWSNKVWMALPKAGGRVALAALHRAYNAAAHPDVQAGRRTEEDVEARLQETFNGSTNPSGMVTKEDFECWCAGVSAGIDSDEYFVLLMNNCWGLAPPKRTTNSFSTMSAAYGLDGSLKLPLLHTAEDKLMIISGLNRNDRMAELISLIRLHVLERPCGIRGLGRVYRSLDMDNQGFLRLDDFLEGSSVYQLPISEEDLMLLVEAFDSDGDGTVNYDEFLLQLRGHLEPRRKKVIERAFQRFDADNNGVADAAEICRRFQVNMNPVVVKGKRTADEVLNDFQAAFDQGPVTYEDFEEYWTGVSTLVKNDKHFEIMIQHAWK</sequence>
<dbReference type="InterPro" id="IPR018247">
    <property type="entry name" value="EF_Hand_1_Ca_BS"/>
</dbReference>
<dbReference type="GO" id="GO:0005509">
    <property type="term" value="F:calcium ion binding"/>
    <property type="evidence" value="ECO:0007669"/>
    <property type="project" value="InterPro"/>
</dbReference>
<keyword evidence="1" id="KW-0479">Metal-binding</keyword>
<dbReference type="InterPro" id="IPR051581">
    <property type="entry name" value="Ca-bind"/>
</dbReference>
<protein>
    <recommendedName>
        <fullName evidence="4">EF-hand domain-containing protein</fullName>
    </recommendedName>
</protein>
<reference evidence="5" key="1">
    <citation type="submission" date="2021-01" db="EMBL/GenBank/DDBJ databases">
        <authorList>
            <person name="Corre E."/>
            <person name="Pelletier E."/>
            <person name="Niang G."/>
            <person name="Scheremetjew M."/>
            <person name="Finn R."/>
            <person name="Kale V."/>
            <person name="Holt S."/>
            <person name="Cochrane G."/>
            <person name="Meng A."/>
            <person name="Brown T."/>
            <person name="Cohen L."/>
        </authorList>
    </citation>
    <scope>NUCLEOTIDE SEQUENCE</scope>
    <source>
        <strain evidence="5">NIES-381</strain>
    </source>
</reference>
<keyword evidence="3" id="KW-0106">Calcium</keyword>
<proteinExistence type="predicted"/>
<dbReference type="PROSITE" id="PS50222">
    <property type="entry name" value="EF_HAND_2"/>
    <property type="match status" value="3"/>
</dbReference>
<dbReference type="PROSITE" id="PS00018">
    <property type="entry name" value="EF_HAND_1"/>
    <property type="match status" value="2"/>
</dbReference>
<evidence type="ECO:0000256" key="2">
    <source>
        <dbReference type="ARBA" id="ARBA00022737"/>
    </source>
</evidence>
<evidence type="ECO:0000256" key="1">
    <source>
        <dbReference type="ARBA" id="ARBA00022723"/>
    </source>
</evidence>
<gene>
    <name evidence="5" type="ORF">EGYM00392_LOCUS31852</name>
</gene>
<dbReference type="Gene3D" id="1.10.238.10">
    <property type="entry name" value="EF-hand"/>
    <property type="match status" value="3"/>
</dbReference>
<dbReference type="SUPFAM" id="SSF47473">
    <property type="entry name" value="EF-hand"/>
    <property type="match status" value="2"/>
</dbReference>
<feature type="domain" description="EF-hand" evidence="4">
    <location>
        <begin position="327"/>
        <end position="362"/>
    </location>
</feature>